<accession>A0A2P2QLM9</accession>
<organism evidence="1">
    <name type="scientific">Rhizophora mucronata</name>
    <name type="common">Asiatic mangrove</name>
    <dbReference type="NCBI Taxonomy" id="61149"/>
    <lineage>
        <taxon>Eukaryota</taxon>
        <taxon>Viridiplantae</taxon>
        <taxon>Streptophyta</taxon>
        <taxon>Embryophyta</taxon>
        <taxon>Tracheophyta</taxon>
        <taxon>Spermatophyta</taxon>
        <taxon>Magnoliopsida</taxon>
        <taxon>eudicotyledons</taxon>
        <taxon>Gunneridae</taxon>
        <taxon>Pentapetalae</taxon>
        <taxon>rosids</taxon>
        <taxon>fabids</taxon>
        <taxon>Malpighiales</taxon>
        <taxon>Rhizophoraceae</taxon>
        <taxon>Rhizophora</taxon>
    </lineage>
</organism>
<name>A0A2P2QLM9_RHIMU</name>
<protein>
    <submittedName>
        <fullName evidence="1">Uncharacterized protein</fullName>
    </submittedName>
</protein>
<evidence type="ECO:0000313" key="1">
    <source>
        <dbReference type="EMBL" id="MBX67797.1"/>
    </source>
</evidence>
<sequence length="31" mass="3467">MVFVLGSFVVMLTAILSLRSASREKLHFKVS</sequence>
<reference evidence="1" key="1">
    <citation type="submission" date="2018-02" db="EMBL/GenBank/DDBJ databases">
        <title>Rhizophora mucronata_Transcriptome.</title>
        <authorList>
            <person name="Meera S.P."/>
            <person name="Sreeshan A."/>
            <person name="Augustine A."/>
        </authorList>
    </citation>
    <scope>NUCLEOTIDE SEQUENCE</scope>
    <source>
        <tissue evidence="1">Leaf</tissue>
    </source>
</reference>
<proteinExistence type="predicted"/>
<dbReference type="AlphaFoldDB" id="A0A2P2QLM9"/>
<dbReference type="EMBL" id="GGEC01087313">
    <property type="protein sequence ID" value="MBX67797.1"/>
    <property type="molecule type" value="Transcribed_RNA"/>
</dbReference>